<dbReference type="PATRIC" id="fig|1115809.3.peg.619"/>
<dbReference type="EMBL" id="AWEY01000008">
    <property type="protein sequence ID" value="ERK39807.1"/>
    <property type="molecule type" value="Genomic_DNA"/>
</dbReference>
<protein>
    <submittedName>
        <fullName evidence="1">Uncharacterized protein</fullName>
    </submittedName>
</protein>
<dbReference type="Proteomes" id="UP000016648">
    <property type="component" value="Unassembled WGS sequence"/>
</dbReference>
<dbReference type="AlphaFoldDB" id="U2QLY1"/>
<reference evidence="1 2" key="1">
    <citation type="submission" date="2013-08" db="EMBL/GenBank/DDBJ databases">
        <authorList>
            <person name="Durkin A.S."/>
            <person name="Haft D.R."/>
            <person name="McCorrison J."/>
            <person name="Torralba M."/>
            <person name="Gillis M."/>
            <person name="Haft D.H."/>
            <person name="Methe B."/>
            <person name="Sutton G."/>
            <person name="Nelson K.E."/>
        </authorList>
    </citation>
    <scope>NUCLEOTIDE SEQUENCE [LARGE SCALE GENOMIC DNA]</scope>
    <source>
        <strain evidence="1 2">F0067</strain>
    </source>
</reference>
<proteinExistence type="predicted"/>
<evidence type="ECO:0000313" key="2">
    <source>
        <dbReference type="Proteomes" id="UP000016648"/>
    </source>
</evidence>
<gene>
    <name evidence="1" type="ORF">HMPREF9135_0149</name>
</gene>
<name>U2QLY1_9BACT</name>
<evidence type="ECO:0000313" key="1">
    <source>
        <dbReference type="EMBL" id="ERK39807.1"/>
    </source>
</evidence>
<accession>U2QLY1</accession>
<keyword evidence="2" id="KW-1185">Reference proteome</keyword>
<organism evidence="1 2">
    <name type="scientific">Segatella baroniae F0067</name>
    <dbReference type="NCBI Taxonomy" id="1115809"/>
    <lineage>
        <taxon>Bacteria</taxon>
        <taxon>Pseudomonadati</taxon>
        <taxon>Bacteroidota</taxon>
        <taxon>Bacteroidia</taxon>
        <taxon>Bacteroidales</taxon>
        <taxon>Prevotellaceae</taxon>
        <taxon>Segatella</taxon>
    </lineage>
</organism>
<comment type="caution">
    <text evidence="1">The sequence shown here is derived from an EMBL/GenBank/DDBJ whole genome shotgun (WGS) entry which is preliminary data.</text>
</comment>
<sequence length="37" mass="4124">MKGGDTSKAKRHPAADRFNVSAIHIFYNTATISLQIY</sequence>